<dbReference type="Proteomes" id="UP001150907">
    <property type="component" value="Unassembled WGS sequence"/>
</dbReference>
<evidence type="ECO:0000259" key="5">
    <source>
        <dbReference type="PROSITE" id="PS50304"/>
    </source>
</evidence>
<dbReference type="InterPro" id="IPR002999">
    <property type="entry name" value="Tudor"/>
</dbReference>
<dbReference type="AlphaFoldDB" id="A0A9W8BG09"/>
<name>A0A9W8BG09_9FUNG</name>
<dbReference type="Gene3D" id="2.30.30.140">
    <property type="match status" value="1"/>
</dbReference>
<evidence type="ECO:0000256" key="1">
    <source>
        <dbReference type="ARBA" id="ARBA00004408"/>
    </source>
</evidence>
<dbReference type="CDD" id="cd21182">
    <property type="entry name" value="Tudor_SMN_SPF30-like"/>
    <property type="match status" value="1"/>
</dbReference>
<keyword evidence="7" id="KW-1185">Reference proteome</keyword>
<protein>
    <recommendedName>
        <fullName evidence="5">Tudor domain-containing protein</fullName>
    </recommendedName>
</protein>
<dbReference type="GO" id="GO:0015030">
    <property type="term" value="C:Cajal body"/>
    <property type="evidence" value="ECO:0007669"/>
    <property type="project" value="UniProtKB-SubCell"/>
</dbReference>
<dbReference type="PROSITE" id="PS50304">
    <property type="entry name" value="TUDOR"/>
    <property type="match status" value="1"/>
</dbReference>
<gene>
    <name evidence="6" type="ORF">H4R26_004567</name>
</gene>
<feature type="region of interest" description="Disordered" evidence="4">
    <location>
        <begin position="117"/>
        <end position="162"/>
    </location>
</feature>
<reference evidence="6" key="1">
    <citation type="submission" date="2022-07" db="EMBL/GenBank/DDBJ databases">
        <title>Phylogenomic reconstructions and comparative analyses of Kickxellomycotina fungi.</title>
        <authorList>
            <person name="Reynolds N.K."/>
            <person name="Stajich J.E."/>
            <person name="Barry K."/>
            <person name="Grigoriev I.V."/>
            <person name="Crous P."/>
            <person name="Smith M.E."/>
        </authorList>
    </citation>
    <scope>NUCLEOTIDE SEQUENCE</scope>
    <source>
        <strain evidence="6">IMI 214461</strain>
    </source>
</reference>
<dbReference type="InterPro" id="IPR010304">
    <property type="entry name" value="SMN_Tudor"/>
</dbReference>
<organism evidence="6 7">
    <name type="scientific">Coemansia thaxteri</name>
    <dbReference type="NCBI Taxonomy" id="2663907"/>
    <lineage>
        <taxon>Eukaryota</taxon>
        <taxon>Fungi</taxon>
        <taxon>Fungi incertae sedis</taxon>
        <taxon>Zoopagomycota</taxon>
        <taxon>Kickxellomycotina</taxon>
        <taxon>Kickxellomycetes</taxon>
        <taxon>Kickxellales</taxon>
        <taxon>Kickxellaceae</taxon>
        <taxon>Coemansia</taxon>
    </lineage>
</organism>
<sequence length="225" mass="24184">MDASEIEIYVTKLAEVELALSADPGNTELQTLKSEIEDLLLLSSQLLDPATPSTADAKDVKAVKPKEQQRMWQLGDECQAMYAGDGKYYDAKVVSIENPSGGIYQVSFAGYEKSSIQTTRAADMREKSKKPGNYDRARAEAPGRPSAGVKGGKVAKKRHGGRDEAAAQVASSQQAWLKFAKGGKRLKAKAINDQSIFKSPDTVSGKVGVTNSGKGMAKNLPKTKF</sequence>
<dbReference type="GO" id="GO:0006397">
    <property type="term" value="P:mRNA processing"/>
    <property type="evidence" value="ECO:0007669"/>
    <property type="project" value="InterPro"/>
</dbReference>
<dbReference type="GO" id="GO:0005737">
    <property type="term" value="C:cytoplasm"/>
    <property type="evidence" value="ECO:0007669"/>
    <property type="project" value="InterPro"/>
</dbReference>
<comment type="subcellular location">
    <subcellularLocation>
        <location evidence="1">Nucleus</location>
        <location evidence="1">Cajal body</location>
    </subcellularLocation>
</comment>
<evidence type="ECO:0000256" key="2">
    <source>
        <dbReference type="ARBA" id="ARBA00005371"/>
    </source>
</evidence>
<dbReference type="GO" id="GO:0003723">
    <property type="term" value="F:RNA binding"/>
    <property type="evidence" value="ECO:0007669"/>
    <property type="project" value="InterPro"/>
</dbReference>
<dbReference type="EMBL" id="JANBQF010000517">
    <property type="protein sequence ID" value="KAJ2000544.1"/>
    <property type="molecule type" value="Genomic_DNA"/>
</dbReference>
<feature type="domain" description="Tudor" evidence="5">
    <location>
        <begin position="71"/>
        <end position="129"/>
    </location>
</feature>
<evidence type="ECO:0000313" key="6">
    <source>
        <dbReference type="EMBL" id="KAJ2000544.1"/>
    </source>
</evidence>
<evidence type="ECO:0000313" key="7">
    <source>
        <dbReference type="Proteomes" id="UP001150907"/>
    </source>
</evidence>
<evidence type="ECO:0000256" key="3">
    <source>
        <dbReference type="ARBA" id="ARBA00023242"/>
    </source>
</evidence>
<dbReference type="SUPFAM" id="SSF63748">
    <property type="entry name" value="Tudor/PWWP/MBT"/>
    <property type="match status" value="1"/>
</dbReference>
<dbReference type="Pfam" id="PF06003">
    <property type="entry name" value="SMN_Tudor"/>
    <property type="match status" value="1"/>
</dbReference>
<comment type="caution">
    <text evidence="6">The sequence shown here is derived from an EMBL/GenBank/DDBJ whole genome shotgun (WGS) entry which is preliminary data.</text>
</comment>
<dbReference type="OrthoDB" id="79171at2759"/>
<keyword evidence="3" id="KW-0539">Nucleus</keyword>
<proteinExistence type="inferred from homology"/>
<comment type="similarity">
    <text evidence="2">Belongs to the SMN family.</text>
</comment>
<evidence type="ECO:0000256" key="4">
    <source>
        <dbReference type="SAM" id="MobiDB-lite"/>
    </source>
</evidence>
<accession>A0A9W8BG09</accession>
<feature type="compositionally biased region" description="Basic and acidic residues" evidence="4">
    <location>
        <begin position="132"/>
        <end position="141"/>
    </location>
</feature>